<dbReference type="HOGENOM" id="CLU_063820_0_0_9"/>
<dbReference type="InterPro" id="IPR027417">
    <property type="entry name" value="P-loop_NTPase"/>
</dbReference>
<reference evidence="2" key="1">
    <citation type="submission" date="2010-11" db="EMBL/GenBank/DDBJ databases">
        <title>The complete genome of Mahella australiensis DSM 15567.</title>
        <authorList>
            <consortium name="US DOE Joint Genome Institute (JGI-PGF)"/>
            <person name="Lucas S."/>
            <person name="Copeland A."/>
            <person name="Lapidus A."/>
            <person name="Bruce D."/>
            <person name="Goodwin L."/>
            <person name="Pitluck S."/>
            <person name="Kyrpides N."/>
            <person name="Mavromatis K."/>
            <person name="Pagani I."/>
            <person name="Ivanova N."/>
            <person name="Teshima H."/>
            <person name="Brettin T."/>
            <person name="Detter J.C."/>
            <person name="Han C."/>
            <person name="Tapia R."/>
            <person name="Land M."/>
            <person name="Hauser L."/>
            <person name="Markowitz V."/>
            <person name="Cheng J.-F."/>
            <person name="Hugenholtz P."/>
            <person name="Woyke T."/>
            <person name="Wu D."/>
            <person name="Spring S."/>
            <person name="Pukall R."/>
            <person name="Steenblock K."/>
            <person name="Schneider S."/>
            <person name="Klenk H.-P."/>
            <person name="Eisen J.A."/>
        </authorList>
    </citation>
    <scope>NUCLEOTIDE SEQUENCE [LARGE SCALE GENOMIC DNA]</scope>
    <source>
        <strain evidence="2">DSM 15567 / CIP 107919 / 50-1 BON</strain>
    </source>
</reference>
<dbReference type="STRING" id="697281.Mahau_1497"/>
<dbReference type="AlphaFoldDB" id="F3ZYE5"/>
<dbReference type="Proteomes" id="UP000008457">
    <property type="component" value="Chromosome"/>
</dbReference>
<accession>F3ZYE5</accession>
<keyword evidence="2" id="KW-1185">Reference proteome</keyword>
<sequence>MTSVGNIREMFPGGNTAYGFYSFYDYIIGPEANRIFIIKGGPGVGKSTIMRQIGDEMLQRGYDVEFHHCSSDNDSLDGVVIPAIKIALIDGTAPHVVDPKNPGAVDEIIHLGDYWNEDGIRVYKDAIIGHNRQIKYLFDRAYRYLAAAKSVRDDISVSIESCVDKAKVYHLAYDINQALFKDMPVSDRVGKQRHLFASAITPDGIVDHLDTLIVPQAQRYVLKADIGSGSSFILLDVAKAAEAVGYDVELYHCPLVPDEVEHIIIPALNTAITISCRFEDDATLIYDMNDCVDSDKLNALKDKISKDRVMMDSLMNEAIISIAAAKKVHDEMESYYKSNMNFEDVQQAKNRLLERILKYAAN</sequence>
<dbReference type="RefSeq" id="WP_013781116.1">
    <property type="nucleotide sequence ID" value="NC_015520.1"/>
</dbReference>
<gene>
    <name evidence="1" type="ordered locus">Mahau_1497</name>
</gene>
<protein>
    <submittedName>
        <fullName evidence="1">ATPase</fullName>
    </submittedName>
</protein>
<dbReference type="eggNOG" id="COG1674">
    <property type="taxonomic scope" value="Bacteria"/>
</dbReference>
<dbReference type="SUPFAM" id="SSF52540">
    <property type="entry name" value="P-loop containing nucleoside triphosphate hydrolases"/>
    <property type="match status" value="1"/>
</dbReference>
<reference evidence="1 2" key="2">
    <citation type="journal article" date="2011" name="Stand. Genomic Sci.">
        <title>Complete genome sequence of Mahella australiensis type strain (50-1 BON).</title>
        <authorList>
            <person name="Sikorski J."/>
            <person name="Teshima H."/>
            <person name="Nolan M."/>
            <person name="Lucas S."/>
            <person name="Hammon N."/>
            <person name="Deshpande S."/>
            <person name="Cheng J.F."/>
            <person name="Pitluck S."/>
            <person name="Liolios K."/>
            <person name="Pagani I."/>
            <person name="Ivanova N."/>
            <person name="Huntemann M."/>
            <person name="Mavromatis K."/>
            <person name="Ovchinikova G."/>
            <person name="Pati A."/>
            <person name="Tapia R."/>
            <person name="Han C."/>
            <person name="Goodwin L."/>
            <person name="Chen A."/>
            <person name="Palaniappan K."/>
            <person name="Land M."/>
            <person name="Hauser L."/>
            <person name="Ngatchou-Djao O.D."/>
            <person name="Rohde M."/>
            <person name="Pukall R."/>
            <person name="Spring S."/>
            <person name="Abt B."/>
            <person name="Goker M."/>
            <person name="Detter J.C."/>
            <person name="Woyke T."/>
            <person name="Bristow J."/>
            <person name="Markowitz V."/>
            <person name="Hugenholtz P."/>
            <person name="Eisen J.A."/>
            <person name="Kyrpides N.C."/>
            <person name="Klenk H.P."/>
            <person name="Lapidus A."/>
        </authorList>
    </citation>
    <scope>NUCLEOTIDE SEQUENCE [LARGE SCALE GENOMIC DNA]</scope>
    <source>
        <strain evidence="2">DSM 15567 / CIP 107919 / 50-1 BON</strain>
    </source>
</reference>
<evidence type="ECO:0000313" key="2">
    <source>
        <dbReference type="Proteomes" id="UP000008457"/>
    </source>
</evidence>
<name>F3ZYE5_MAHA5</name>
<organism evidence="1 2">
    <name type="scientific">Mahella australiensis (strain DSM 15567 / CIP 107919 / 50-1 BON)</name>
    <dbReference type="NCBI Taxonomy" id="697281"/>
    <lineage>
        <taxon>Bacteria</taxon>
        <taxon>Bacillati</taxon>
        <taxon>Bacillota</taxon>
        <taxon>Clostridia</taxon>
        <taxon>Thermoanaerobacterales</taxon>
        <taxon>Thermoanaerobacterales Family IV. Incertae Sedis</taxon>
        <taxon>Mahella</taxon>
    </lineage>
</organism>
<dbReference type="OrthoDB" id="9781752at2"/>
<dbReference type="EMBL" id="CP002360">
    <property type="protein sequence ID" value="AEE96687.1"/>
    <property type="molecule type" value="Genomic_DNA"/>
</dbReference>
<dbReference type="KEGG" id="mas:Mahau_1497"/>
<proteinExistence type="predicted"/>
<evidence type="ECO:0000313" key="1">
    <source>
        <dbReference type="EMBL" id="AEE96687.1"/>
    </source>
</evidence>